<evidence type="ECO:0000256" key="3">
    <source>
        <dbReference type="ARBA" id="ARBA00022507"/>
    </source>
</evidence>
<comment type="similarity">
    <text evidence="2">Belongs to the G-protein coupled receptor 4 family.</text>
</comment>
<dbReference type="EMBL" id="MU404353">
    <property type="protein sequence ID" value="KAI1613846.1"/>
    <property type="molecule type" value="Genomic_DNA"/>
</dbReference>
<keyword evidence="5 10" id="KW-1133">Transmembrane helix</keyword>
<dbReference type="CDD" id="cd14966">
    <property type="entry name" value="7tmD_STE3"/>
    <property type="match status" value="1"/>
</dbReference>
<dbReference type="AlphaFoldDB" id="A0AAN6DX50"/>
<evidence type="ECO:0000313" key="12">
    <source>
        <dbReference type="Proteomes" id="UP001203852"/>
    </source>
</evidence>
<keyword evidence="4 10" id="KW-0812">Transmembrane</keyword>
<evidence type="ECO:0000256" key="9">
    <source>
        <dbReference type="ARBA" id="ARBA00023224"/>
    </source>
</evidence>
<dbReference type="GO" id="GO:0004932">
    <property type="term" value="F:mating-type factor pheromone receptor activity"/>
    <property type="evidence" value="ECO:0007669"/>
    <property type="project" value="InterPro"/>
</dbReference>
<keyword evidence="6" id="KW-0297">G-protein coupled receptor</keyword>
<feature type="transmembrane region" description="Helical" evidence="10">
    <location>
        <begin position="270"/>
        <end position="289"/>
    </location>
</feature>
<dbReference type="GO" id="GO:0000750">
    <property type="term" value="P:pheromone-dependent signal transduction involved in conjugation with cellular fusion"/>
    <property type="evidence" value="ECO:0007669"/>
    <property type="project" value="TreeGrafter"/>
</dbReference>
<comment type="caution">
    <text evidence="11">The sequence shown here is derived from an EMBL/GenBank/DDBJ whole genome shotgun (WGS) entry which is preliminary data.</text>
</comment>
<accession>A0AAN6DX50</accession>
<name>A0AAN6DX50_9EURO</name>
<feature type="transmembrane region" description="Helical" evidence="10">
    <location>
        <begin position="119"/>
        <end position="142"/>
    </location>
</feature>
<dbReference type="GO" id="GO:0005886">
    <property type="term" value="C:plasma membrane"/>
    <property type="evidence" value="ECO:0007669"/>
    <property type="project" value="TreeGrafter"/>
</dbReference>
<evidence type="ECO:0000256" key="1">
    <source>
        <dbReference type="ARBA" id="ARBA00004141"/>
    </source>
</evidence>
<evidence type="ECO:0000256" key="2">
    <source>
        <dbReference type="ARBA" id="ARBA00011085"/>
    </source>
</evidence>
<dbReference type="PRINTS" id="PR00899">
    <property type="entry name" value="GPCRSTE3"/>
</dbReference>
<evidence type="ECO:0000256" key="10">
    <source>
        <dbReference type="SAM" id="Phobius"/>
    </source>
</evidence>
<dbReference type="Pfam" id="PF02076">
    <property type="entry name" value="STE3"/>
    <property type="match status" value="1"/>
</dbReference>
<dbReference type="PANTHER" id="PTHR28097:SF1">
    <property type="entry name" value="PHEROMONE A FACTOR RECEPTOR"/>
    <property type="match status" value="1"/>
</dbReference>
<keyword evidence="12" id="KW-1185">Reference proteome</keyword>
<feature type="transmembrane region" description="Helical" evidence="10">
    <location>
        <begin position="34"/>
        <end position="58"/>
    </location>
</feature>
<feature type="transmembrane region" description="Helical" evidence="10">
    <location>
        <begin position="212"/>
        <end position="236"/>
    </location>
</feature>
<evidence type="ECO:0000256" key="5">
    <source>
        <dbReference type="ARBA" id="ARBA00022989"/>
    </source>
</evidence>
<feature type="transmembrane region" description="Helical" evidence="10">
    <location>
        <begin position="6"/>
        <end position="27"/>
    </location>
</feature>
<keyword evidence="7 10" id="KW-0472">Membrane</keyword>
<sequence length="361" mass="40370">MHHSFYSVLVAVLALLSCLSSIPPLIVHIKAKNLATTVLILSFAIPNLQNFLNALIWPSANTQLWWNGKILCDIEAKLYLGAYVAVDGALACMFRHMANIFDPERLTVSITPSLRERRINLAIELFNCILAPAFVMGTHYLIQQKRYYIRPISGCTPSVDWSWLSVLLMSLWPLLLCLAATVYCAIATLRLWRHRKEMSDVLGGRRSGDIRLYGLACVVLVVYFPFTLVAFAGTLFRRMHKYSWGYIHPPGWADDIVYQVQGVQPSFDRWAQIVTGYIIFGFLGLGHDAKQMYRSWLVRLKSRLAKRGHGNEPTGRNISLSIHDGESAMEHGSLTVVTDNAEAAGAKAVVQNNSPPTRPAG</sequence>
<dbReference type="Proteomes" id="UP001203852">
    <property type="component" value="Unassembled WGS sequence"/>
</dbReference>
<proteinExistence type="inferred from homology"/>
<evidence type="ECO:0000313" key="11">
    <source>
        <dbReference type="EMBL" id="KAI1613846.1"/>
    </source>
</evidence>
<keyword evidence="3" id="KW-0589">Pheromone response</keyword>
<evidence type="ECO:0000256" key="7">
    <source>
        <dbReference type="ARBA" id="ARBA00023136"/>
    </source>
</evidence>
<comment type="subcellular location">
    <subcellularLocation>
        <location evidence="1">Membrane</location>
        <topology evidence="1">Multi-pass membrane protein</topology>
    </subcellularLocation>
</comment>
<feature type="transmembrane region" description="Helical" evidence="10">
    <location>
        <begin position="78"/>
        <end position="98"/>
    </location>
</feature>
<dbReference type="InterPro" id="IPR001499">
    <property type="entry name" value="GPCR_STE3"/>
</dbReference>
<gene>
    <name evidence="11" type="ORF">EDD36DRAFT_417706</name>
</gene>
<keyword evidence="9" id="KW-0807">Transducer</keyword>
<evidence type="ECO:0000256" key="6">
    <source>
        <dbReference type="ARBA" id="ARBA00023040"/>
    </source>
</evidence>
<reference evidence="11" key="1">
    <citation type="journal article" date="2022" name="bioRxiv">
        <title>Deciphering the potential niche of two novel black yeast fungi from a biological soil crust based on their genomes, phenotypes, and melanin regulation.</title>
        <authorList>
            <consortium name="DOE Joint Genome Institute"/>
            <person name="Carr E.C."/>
            <person name="Barton Q."/>
            <person name="Grambo S."/>
            <person name="Sullivan M."/>
            <person name="Renfro C.M."/>
            <person name="Kuo A."/>
            <person name="Pangilinan J."/>
            <person name="Lipzen A."/>
            <person name="Keymanesh K."/>
            <person name="Savage E."/>
            <person name="Barry K."/>
            <person name="Grigoriev I.V."/>
            <person name="Riekhof W.R."/>
            <person name="Harris S.S."/>
        </authorList>
    </citation>
    <scope>NUCLEOTIDE SEQUENCE</scope>
    <source>
        <strain evidence="11">JF 03-4F</strain>
    </source>
</reference>
<keyword evidence="8 11" id="KW-0675">Receptor</keyword>
<evidence type="ECO:0000256" key="8">
    <source>
        <dbReference type="ARBA" id="ARBA00023170"/>
    </source>
</evidence>
<organism evidence="11 12">
    <name type="scientific">Exophiala viscosa</name>
    <dbReference type="NCBI Taxonomy" id="2486360"/>
    <lineage>
        <taxon>Eukaryota</taxon>
        <taxon>Fungi</taxon>
        <taxon>Dikarya</taxon>
        <taxon>Ascomycota</taxon>
        <taxon>Pezizomycotina</taxon>
        <taxon>Eurotiomycetes</taxon>
        <taxon>Chaetothyriomycetidae</taxon>
        <taxon>Chaetothyriales</taxon>
        <taxon>Herpotrichiellaceae</taxon>
        <taxon>Exophiala</taxon>
    </lineage>
</organism>
<protein>
    <submittedName>
        <fullName evidence="11">Pheromone a factor receptor</fullName>
    </submittedName>
</protein>
<evidence type="ECO:0000256" key="4">
    <source>
        <dbReference type="ARBA" id="ARBA00022692"/>
    </source>
</evidence>
<feature type="transmembrane region" description="Helical" evidence="10">
    <location>
        <begin position="162"/>
        <end position="192"/>
    </location>
</feature>
<dbReference type="PANTHER" id="PTHR28097">
    <property type="entry name" value="PHEROMONE A FACTOR RECEPTOR"/>
    <property type="match status" value="1"/>
</dbReference>